<dbReference type="EMBL" id="CP126970">
    <property type="protein sequence ID" value="WIM71263.1"/>
    <property type="molecule type" value="Genomic_DNA"/>
</dbReference>
<name>A0ABY8VP25_9CORY</name>
<evidence type="ECO:0000256" key="4">
    <source>
        <dbReference type="ARBA" id="ARBA00021735"/>
    </source>
</evidence>
<dbReference type="EC" id="4.2.1.96" evidence="3"/>
<proteinExistence type="inferred from homology"/>
<dbReference type="Proteomes" id="UP001238805">
    <property type="component" value="Chromosome"/>
</dbReference>
<evidence type="ECO:0000256" key="2">
    <source>
        <dbReference type="ARBA" id="ARBA00006472"/>
    </source>
</evidence>
<dbReference type="Pfam" id="PF01329">
    <property type="entry name" value="Pterin_4a"/>
    <property type="match status" value="1"/>
</dbReference>
<dbReference type="SUPFAM" id="SSF55248">
    <property type="entry name" value="PCD-like"/>
    <property type="match status" value="1"/>
</dbReference>
<dbReference type="Gene3D" id="3.30.1360.20">
    <property type="entry name" value="Transcriptional coactivator/pterin dehydratase"/>
    <property type="match status" value="1"/>
</dbReference>
<feature type="region of interest" description="Disordered" evidence="6">
    <location>
        <begin position="1"/>
        <end position="20"/>
    </location>
</feature>
<evidence type="ECO:0000313" key="7">
    <source>
        <dbReference type="EMBL" id="WIM71263.1"/>
    </source>
</evidence>
<keyword evidence="8" id="KW-1185">Reference proteome</keyword>
<dbReference type="InterPro" id="IPR036428">
    <property type="entry name" value="PCD_sf"/>
</dbReference>
<dbReference type="RefSeq" id="WP_284875835.1">
    <property type="nucleotide sequence ID" value="NZ_CP126970.1"/>
</dbReference>
<keyword evidence="5 7" id="KW-0456">Lyase</keyword>
<comment type="catalytic activity">
    <reaction evidence="1">
        <text>(4aS,6R)-4a-hydroxy-L-erythro-5,6,7,8-tetrahydrobiopterin = (6R)-L-erythro-6,7-dihydrobiopterin + H2O</text>
        <dbReference type="Rhea" id="RHEA:11920"/>
        <dbReference type="ChEBI" id="CHEBI:15377"/>
        <dbReference type="ChEBI" id="CHEBI:15642"/>
        <dbReference type="ChEBI" id="CHEBI:43120"/>
        <dbReference type="EC" id="4.2.1.96"/>
    </reaction>
</comment>
<accession>A0ABY8VP25</accession>
<organism evidence="7 8">
    <name type="scientific">Corynebacterium suedekumii</name>
    <dbReference type="NCBI Taxonomy" id="3049801"/>
    <lineage>
        <taxon>Bacteria</taxon>
        <taxon>Bacillati</taxon>
        <taxon>Actinomycetota</taxon>
        <taxon>Actinomycetes</taxon>
        <taxon>Mycobacteriales</taxon>
        <taxon>Corynebacteriaceae</taxon>
        <taxon>Corynebacterium</taxon>
    </lineage>
</organism>
<evidence type="ECO:0000256" key="1">
    <source>
        <dbReference type="ARBA" id="ARBA00001554"/>
    </source>
</evidence>
<reference evidence="7 8" key="1">
    <citation type="submission" date="2023-05" db="EMBL/GenBank/DDBJ databases">
        <title>Corynebacterium suedekumii sp. nov. and Corynebacterium breve sp. nov. isolated from raw cow's milk.</title>
        <authorList>
            <person name="Baer M.K."/>
            <person name="Mehl L."/>
            <person name="Hellmuth R."/>
            <person name="Marke G."/>
            <person name="Lipski A."/>
        </authorList>
    </citation>
    <scope>NUCLEOTIDE SEQUENCE [LARGE SCALE GENOMIC DNA]</scope>
    <source>
        <strain evidence="7 8">LM112</strain>
    </source>
</reference>
<dbReference type="InterPro" id="IPR001533">
    <property type="entry name" value="Pterin_deHydtase"/>
</dbReference>
<dbReference type="NCBIfam" id="NF002017">
    <property type="entry name" value="PRK00823.1-2"/>
    <property type="match status" value="1"/>
</dbReference>
<evidence type="ECO:0000256" key="5">
    <source>
        <dbReference type="ARBA" id="ARBA00023239"/>
    </source>
</evidence>
<dbReference type="PANTHER" id="PTHR12599">
    <property type="entry name" value="PTERIN-4-ALPHA-CARBINOLAMINE DEHYDRATASE"/>
    <property type="match status" value="1"/>
</dbReference>
<comment type="similarity">
    <text evidence="2">Belongs to the pterin-4-alpha-carbinolamine dehydratase family.</text>
</comment>
<evidence type="ECO:0000313" key="8">
    <source>
        <dbReference type="Proteomes" id="UP001238805"/>
    </source>
</evidence>
<evidence type="ECO:0000256" key="6">
    <source>
        <dbReference type="SAM" id="MobiDB-lite"/>
    </source>
</evidence>
<dbReference type="PANTHER" id="PTHR12599:SF0">
    <property type="entry name" value="PTERIN-4-ALPHA-CARBINOLAMINE DEHYDRATASE"/>
    <property type="match status" value="1"/>
</dbReference>
<evidence type="ECO:0000256" key="3">
    <source>
        <dbReference type="ARBA" id="ARBA00013252"/>
    </source>
</evidence>
<dbReference type="CDD" id="cd00488">
    <property type="entry name" value="PCD_DCoH"/>
    <property type="match status" value="1"/>
</dbReference>
<protein>
    <recommendedName>
        <fullName evidence="4">Putative pterin-4-alpha-carbinolamine dehydratase</fullName>
        <ecNumber evidence="3">4.2.1.96</ecNumber>
    </recommendedName>
</protein>
<gene>
    <name evidence="7" type="ORF">QP029_05640</name>
</gene>
<sequence length="96" mass="10430">MSDPKSILSPTEIDTQLPHDWKREGNTIHRQVETGDFTTGLGLLNKIGEAAETQDHHPDLFLTYGSVAITLYSHDVGGVTTRGIRTAETINGIITG</sequence>
<dbReference type="GO" id="GO:0008124">
    <property type="term" value="F:4-alpha-hydroxytetrahydrobiopterin dehydratase activity"/>
    <property type="evidence" value="ECO:0007669"/>
    <property type="project" value="UniProtKB-EC"/>
</dbReference>